<dbReference type="EMBL" id="RDEX01000001">
    <property type="protein sequence ID" value="RLY93770.1"/>
    <property type="molecule type" value="Genomic_DNA"/>
</dbReference>
<evidence type="ECO:0000313" key="2">
    <source>
        <dbReference type="EMBL" id="RLY93770.1"/>
    </source>
</evidence>
<dbReference type="InterPro" id="IPR010985">
    <property type="entry name" value="Ribbon_hlx_hlx"/>
</dbReference>
<dbReference type="GO" id="GO:0006355">
    <property type="term" value="P:regulation of DNA-templated transcription"/>
    <property type="evidence" value="ECO:0007669"/>
    <property type="project" value="InterPro"/>
</dbReference>
<dbReference type="SUPFAM" id="SSF47598">
    <property type="entry name" value="Ribbon-helix-helix"/>
    <property type="match status" value="1"/>
</dbReference>
<dbReference type="Proteomes" id="UP000277871">
    <property type="component" value="Unassembled WGS sequence"/>
</dbReference>
<dbReference type="InterPro" id="IPR002145">
    <property type="entry name" value="CopG"/>
</dbReference>
<feature type="domain" description="Ribbon-helix-helix protein CopG" evidence="1">
    <location>
        <begin position="43"/>
        <end position="79"/>
    </location>
</feature>
<gene>
    <name evidence="2" type="ORF">EAE32_00505</name>
</gene>
<dbReference type="RefSeq" id="WP_121863815.1">
    <property type="nucleotide sequence ID" value="NZ_RDEX01000001.1"/>
</dbReference>
<evidence type="ECO:0000313" key="3">
    <source>
        <dbReference type="Proteomes" id="UP000277871"/>
    </source>
</evidence>
<comment type="caution">
    <text evidence="2">The sequence shown here is derived from an EMBL/GenBank/DDBJ whole genome shotgun (WGS) entry which is preliminary data.</text>
</comment>
<keyword evidence="3" id="KW-1185">Reference proteome</keyword>
<evidence type="ECO:0000259" key="1">
    <source>
        <dbReference type="Pfam" id="PF01402"/>
    </source>
</evidence>
<reference evidence="2 3" key="1">
    <citation type="submission" date="2018-10" db="EMBL/GenBank/DDBJ databases">
        <title>Kocuria tytonicola, new bacteria from the preen glands of American barn owls (Tyto furcata).</title>
        <authorList>
            <person name="Braun M.S."/>
            <person name="Wang E."/>
            <person name="Zimmermann S."/>
            <person name="Boutin S."/>
            <person name="Wagner H."/>
            <person name="Wink M."/>
        </authorList>
    </citation>
    <scope>NUCLEOTIDE SEQUENCE [LARGE SCALE GENOMIC DNA]</scope>
    <source>
        <strain evidence="2 3">473</strain>
    </source>
</reference>
<dbReference type="Pfam" id="PF01402">
    <property type="entry name" value="RHH_1"/>
    <property type="match status" value="1"/>
</dbReference>
<accession>A0A3L9L4R5</accession>
<dbReference type="CDD" id="cd22231">
    <property type="entry name" value="RHH_NikR_HicB-like"/>
    <property type="match status" value="1"/>
</dbReference>
<sequence length="81" mass="8911">MSEDQVTTEKIKAWVAEAEAGYDAGVLKRRGRGRPGRGAEPMKVVSVRLTAEELAALDRIVEREHTSRSKAIRQALATYTA</sequence>
<organism evidence="2 3">
    <name type="scientific">Kocuria tytonicola</name>
    <dbReference type="NCBI Taxonomy" id="2055946"/>
    <lineage>
        <taxon>Bacteria</taxon>
        <taxon>Bacillati</taxon>
        <taxon>Actinomycetota</taxon>
        <taxon>Actinomycetes</taxon>
        <taxon>Micrococcales</taxon>
        <taxon>Micrococcaceae</taxon>
        <taxon>Kocuria</taxon>
    </lineage>
</organism>
<dbReference type="Gene3D" id="1.10.1220.10">
    <property type="entry name" value="Met repressor-like"/>
    <property type="match status" value="1"/>
</dbReference>
<dbReference type="InterPro" id="IPR013321">
    <property type="entry name" value="Arc_rbn_hlx_hlx"/>
</dbReference>
<dbReference type="AlphaFoldDB" id="A0A3L9L4R5"/>
<proteinExistence type="predicted"/>
<name>A0A3L9L4R5_9MICC</name>
<protein>
    <submittedName>
        <fullName evidence="2">Ribbon-helix-helix protein, CopG family</fullName>
    </submittedName>
</protein>